<dbReference type="RefSeq" id="WP_171579915.1">
    <property type="nucleotide sequence ID" value="NZ_JAAVLX010000004.1"/>
</dbReference>
<keyword evidence="2" id="KW-0489">Methyltransferase</keyword>
<dbReference type="CDD" id="cd02440">
    <property type="entry name" value="AdoMet_MTases"/>
    <property type="match status" value="1"/>
</dbReference>
<dbReference type="PANTHER" id="PTHR45036">
    <property type="entry name" value="METHYLTRANSFERASE LIKE 7B"/>
    <property type="match status" value="1"/>
</dbReference>
<dbReference type="EMBL" id="JAAVLX010000004">
    <property type="protein sequence ID" value="NOJ40667.1"/>
    <property type="molecule type" value="Genomic_DNA"/>
</dbReference>
<comment type="caution">
    <text evidence="2">The sequence shown here is derived from an EMBL/GenBank/DDBJ whole genome shotgun (WGS) entry which is preliminary data.</text>
</comment>
<sequence>MGFYNDVILPRLCDLAMRNKQLQPYRERVIGAAEGRVLEIGTGSGRNLPFYRSPVTELLALEPAPKLLAMARDARHPATPVNFIEASAEAIPLEDRSVDTVVTTWTLCSIPDAAMALTEMRRVLRPGGKLLFVEHGMAPDKNVRRWQDWLTPAWKCISGGCHLNRPISTMIEAAGFRIDRVETGYMPGPKAMTFMYEGSARPN</sequence>
<organism evidence="2 3">
    <name type="scientific">Bradyrhizobium australiense</name>
    <dbReference type="NCBI Taxonomy" id="2721161"/>
    <lineage>
        <taxon>Bacteria</taxon>
        <taxon>Pseudomonadati</taxon>
        <taxon>Pseudomonadota</taxon>
        <taxon>Alphaproteobacteria</taxon>
        <taxon>Hyphomicrobiales</taxon>
        <taxon>Nitrobacteraceae</taxon>
        <taxon>Bradyrhizobium</taxon>
    </lineage>
</organism>
<accession>A0A7Y4LVR1</accession>
<dbReference type="Proteomes" id="UP000544122">
    <property type="component" value="Unassembled WGS sequence"/>
</dbReference>
<dbReference type="GO" id="GO:0032259">
    <property type="term" value="P:methylation"/>
    <property type="evidence" value="ECO:0007669"/>
    <property type="project" value="UniProtKB-KW"/>
</dbReference>
<dbReference type="AlphaFoldDB" id="A0A7Y4LVR1"/>
<dbReference type="PANTHER" id="PTHR45036:SF1">
    <property type="entry name" value="METHYLTRANSFERASE LIKE 7A"/>
    <property type="match status" value="1"/>
</dbReference>
<name>A0A7Y4LVR1_9BRAD</name>
<dbReference type="Gene3D" id="3.40.50.150">
    <property type="entry name" value="Vaccinia Virus protein VP39"/>
    <property type="match status" value="1"/>
</dbReference>
<dbReference type="GO" id="GO:0008757">
    <property type="term" value="F:S-adenosylmethionine-dependent methyltransferase activity"/>
    <property type="evidence" value="ECO:0007669"/>
    <property type="project" value="InterPro"/>
</dbReference>
<dbReference type="SUPFAM" id="SSF53335">
    <property type="entry name" value="S-adenosyl-L-methionine-dependent methyltransferases"/>
    <property type="match status" value="1"/>
</dbReference>
<evidence type="ECO:0000259" key="1">
    <source>
        <dbReference type="Pfam" id="PF08241"/>
    </source>
</evidence>
<dbReference type="InterPro" id="IPR029063">
    <property type="entry name" value="SAM-dependent_MTases_sf"/>
</dbReference>
<keyword evidence="2" id="KW-0808">Transferase</keyword>
<keyword evidence="3" id="KW-1185">Reference proteome</keyword>
<dbReference type="InterPro" id="IPR013216">
    <property type="entry name" value="Methyltransf_11"/>
</dbReference>
<dbReference type="InterPro" id="IPR052356">
    <property type="entry name" value="Thiol_S-MT"/>
</dbReference>
<reference evidence="2 3" key="1">
    <citation type="submission" date="2020-03" db="EMBL/GenBank/DDBJ databases">
        <title>Bradyrhizobium diversity isolated from nodules of Indigofera sp.</title>
        <authorList>
            <person name="Klepa M."/>
            <person name="Helene L."/>
            <person name="Hungria M."/>
        </authorList>
    </citation>
    <scope>NUCLEOTIDE SEQUENCE [LARGE SCALE GENOMIC DNA]</scope>
    <source>
        <strain evidence="2 3">WSM 1791</strain>
    </source>
</reference>
<protein>
    <submittedName>
        <fullName evidence="2">Class I SAM-dependent methyltransferase</fullName>
    </submittedName>
</protein>
<dbReference type="Pfam" id="PF08241">
    <property type="entry name" value="Methyltransf_11"/>
    <property type="match status" value="1"/>
</dbReference>
<evidence type="ECO:0000313" key="2">
    <source>
        <dbReference type="EMBL" id="NOJ40667.1"/>
    </source>
</evidence>
<gene>
    <name evidence="2" type="ORF">HCN58_13840</name>
</gene>
<proteinExistence type="predicted"/>
<feature type="domain" description="Methyltransferase type 11" evidence="1">
    <location>
        <begin position="38"/>
        <end position="132"/>
    </location>
</feature>
<evidence type="ECO:0000313" key="3">
    <source>
        <dbReference type="Proteomes" id="UP000544122"/>
    </source>
</evidence>